<name>A0A9Q3GN05_9BASI</name>
<evidence type="ECO:0000313" key="2">
    <source>
        <dbReference type="Proteomes" id="UP000765509"/>
    </source>
</evidence>
<dbReference type="OrthoDB" id="2507637at2759"/>
<keyword evidence="2" id="KW-1185">Reference proteome</keyword>
<gene>
    <name evidence="1" type="ORF">O181_013216</name>
</gene>
<evidence type="ECO:0000313" key="1">
    <source>
        <dbReference type="EMBL" id="MBW0473501.1"/>
    </source>
</evidence>
<sequence length="114" mass="12985">MNLRGISGHITYLVGTLEFAPITVIKIEEKEIHLFIPKGTVPTILRRPFLSDNHVKLEFSHKQGKIFSYPEEDGRRLCLPICNPQSLSWKISPPRGMELCASLEIGKWSIDQVE</sequence>
<dbReference type="AlphaFoldDB" id="A0A9Q3GN05"/>
<organism evidence="1 2">
    <name type="scientific">Austropuccinia psidii MF-1</name>
    <dbReference type="NCBI Taxonomy" id="1389203"/>
    <lineage>
        <taxon>Eukaryota</taxon>
        <taxon>Fungi</taxon>
        <taxon>Dikarya</taxon>
        <taxon>Basidiomycota</taxon>
        <taxon>Pucciniomycotina</taxon>
        <taxon>Pucciniomycetes</taxon>
        <taxon>Pucciniales</taxon>
        <taxon>Sphaerophragmiaceae</taxon>
        <taxon>Austropuccinia</taxon>
    </lineage>
</organism>
<dbReference type="EMBL" id="AVOT02003430">
    <property type="protein sequence ID" value="MBW0473501.1"/>
    <property type="molecule type" value="Genomic_DNA"/>
</dbReference>
<comment type="caution">
    <text evidence="1">The sequence shown here is derived from an EMBL/GenBank/DDBJ whole genome shotgun (WGS) entry which is preliminary data.</text>
</comment>
<dbReference type="Proteomes" id="UP000765509">
    <property type="component" value="Unassembled WGS sequence"/>
</dbReference>
<protein>
    <submittedName>
        <fullName evidence="1">Uncharacterized protein</fullName>
    </submittedName>
</protein>
<accession>A0A9Q3GN05</accession>
<proteinExistence type="predicted"/>
<reference evidence="1" key="1">
    <citation type="submission" date="2021-03" db="EMBL/GenBank/DDBJ databases">
        <title>Draft genome sequence of rust myrtle Austropuccinia psidii MF-1, a brazilian biotype.</title>
        <authorList>
            <person name="Quecine M.C."/>
            <person name="Pachon D.M.R."/>
            <person name="Bonatelli M.L."/>
            <person name="Correr F.H."/>
            <person name="Franceschini L.M."/>
            <person name="Leite T.F."/>
            <person name="Margarido G.R.A."/>
            <person name="Almeida C.A."/>
            <person name="Ferrarezi J.A."/>
            <person name="Labate C.A."/>
        </authorList>
    </citation>
    <scope>NUCLEOTIDE SEQUENCE</scope>
    <source>
        <strain evidence="1">MF-1</strain>
    </source>
</reference>